<gene>
    <name evidence="3" type="ORF">O9K51_04433</name>
</gene>
<feature type="region of interest" description="Disordered" evidence="1">
    <location>
        <begin position="524"/>
        <end position="551"/>
    </location>
</feature>
<evidence type="ECO:0000313" key="4">
    <source>
        <dbReference type="Proteomes" id="UP001163105"/>
    </source>
</evidence>
<dbReference type="EMBL" id="JAQHRD010000003">
    <property type="protein sequence ID" value="KAJ6443254.1"/>
    <property type="molecule type" value="Genomic_DNA"/>
</dbReference>
<protein>
    <submittedName>
        <fullName evidence="3">ATP-dependent Zn protease</fullName>
    </submittedName>
</protein>
<keyword evidence="3" id="KW-0645">Protease</keyword>
<dbReference type="GO" id="GO:0042254">
    <property type="term" value="P:ribosome biogenesis"/>
    <property type="evidence" value="ECO:0007669"/>
    <property type="project" value="TreeGrafter"/>
</dbReference>
<proteinExistence type="predicted"/>
<dbReference type="InterPro" id="IPR003959">
    <property type="entry name" value="ATPase_AAA_core"/>
</dbReference>
<dbReference type="FunFam" id="3.40.50.300:FF:002838">
    <property type="entry name" value="Uncharacterized ATPase YjoB"/>
    <property type="match status" value="1"/>
</dbReference>
<feature type="region of interest" description="Disordered" evidence="1">
    <location>
        <begin position="1"/>
        <end position="29"/>
    </location>
</feature>
<dbReference type="GO" id="GO:0005634">
    <property type="term" value="C:nucleus"/>
    <property type="evidence" value="ECO:0007669"/>
    <property type="project" value="TreeGrafter"/>
</dbReference>
<dbReference type="GO" id="GO:1990275">
    <property type="term" value="F:preribosome binding"/>
    <property type="evidence" value="ECO:0007669"/>
    <property type="project" value="TreeGrafter"/>
</dbReference>
<dbReference type="Proteomes" id="UP001163105">
    <property type="component" value="Unassembled WGS sequence"/>
</dbReference>
<dbReference type="PANTHER" id="PTHR23077:SF132">
    <property type="entry name" value="ATP-DEPENDENT ZN PROTEASE"/>
    <property type="match status" value="1"/>
</dbReference>
<sequence length="611" mass="67307">MDGLLRGTPPRVGLSAGPRPFMSPQATPQRPLAAPIGFCPTRQHRRIVEPHHYQPIVRAHLLHDHPVHMDSSQARATVAPHREARLGPHPQPQSVTDTFFAHSTGPRVNTDAVIAAALTRQYPDLHLSIVPQLSVDLLAYAAAGHARATPLADDALASSTPPGASQADLSGVHGAGSSSLPASLAWDVYIPPSRRLDGSPGAVARELHFGKFAYHWRGLDFILYLADGRDGTSSYPQVTNLYVLSARDTSSTSPNGDARVQGLILAAGQWASELHEEIWVFDGGRWLKDAQLYHSVRRASWDAVILDPAMKKALIDDHLSFFNGRDTYQQLRVPWKRGVIYYGPPGNGKTISIKAMMNTLYSLDDPVPTLYVRTLASFAGPEYSIQLIFRKARQYAPCYLVFEDLDSIVSDGVRSYFLNEVDGLQSNDGIFMIGSTNHLDRLDPGIAKRPSRFDRKYLFPNPSFDERVAYAHFWQGKLAPNRDIEFPDELCAAIARITDGFSFAYMQEAFVAALLAIARDHTGGGDGDDDVGHEQGKRAGSGKRQPISKRADTLVTVDAPDDWVEVLGRSPDSTIKGVAKQDLDKLILWVEIQKQVKILREGMEDEKRGSD</sequence>
<evidence type="ECO:0000313" key="3">
    <source>
        <dbReference type="EMBL" id="KAJ6443254.1"/>
    </source>
</evidence>
<dbReference type="GO" id="GO:0008233">
    <property type="term" value="F:peptidase activity"/>
    <property type="evidence" value="ECO:0007669"/>
    <property type="project" value="UniProtKB-KW"/>
</dbReference>
<name>A0AB34FWJ7_9HYPO</name>
<dbReference type="SUPFAM" id="SSF52540">
    <property type="entry name" value="P-loop containing nucleoside triphosphate hydrolases"/>
    <property type="match status" value="1"/>
</dbReference>
<dbReference type="CDD" id="cd19481">
    <property type="entry name" value="RecA-like_protease"/>
    <property type="match status" value="1"/>
</dbReference>
<dbReference type="GO" id="GO:0005524">
    <property type="term" value="F:ATP binding"/>
    <property type="evidence" value="ECO:0007669"/>
    <property type="project" value="InterPro"/>
</dbReference>
<comment type="caution">
    <text evidence="3">The sequence shown here is derived from an EMBL/GenBank/DDBJ whole genome shotgun (WGS) entry which is preliminary data.</text>
</comment>
<dbReference type="GO" id="GO:0003723">
    <property type="term" value="F:RNA binding"/>
    <property type="evidence" value="ECO:0007669"/>
    <property type="project" value="TreeGrafter"/>
</dbReference>
<dbReference type="InterPro" id="IPR027417">
    <property type="entry name" value="P-loop_NTPase"/>
</dbReference>
<dbReference type="InterPro" id="IPR050168">
    <property type="entry name" value="AAA_ATPase_domain"/>
</dbReference>
<evidence type="ECO:0000259" key="2">
    <source>
        <dbReference type="Pfam" id="PF00004"/>
    </source>
</evidence>
<dbReference type="Pfam" id="PF00004">
    <property type="entry name" value="AAA"/>
    <property type="match status" value="1"/>
</dbReference>
<dbReference type="GO" id="GO:0016887">
    <property type="term" value="F:ATP hydrolysis activity"/>
    <property type="evidence" value="ECO:0007669"/>
    <property type="project" value="InterPro"/>
</dbReference>
<dbReference type="Gene3D" id="3.40.50.300">
    <property type="entry name" value="P-loop containing nucleotide triphosphate hydrolases"/>
    <property type="match status" value="1"/>
</dbReference>
<reference evidence="3" key="1">
    <citation type="submission" date="2023-01" db="EMBL/GenBank/DDBJ databases">
        <title>The growth and conidiation of Purpureocillium lavendulum are regulated by nitrogen source and histone H3K14 acetylation.</title>
        <authorList>
            <person name="Tang P."/>
            <person name="Han J."/>
            <person name="Zhang C."/>
            <person name="Tang P."/>
            <person name="Qi F."/>
            <person name="Zhang K."/>
            <person name="Liang L."/>
        </authorList>
    </citation>
    <scope>NUCLEOTIDE SEQUENCE</scope>
    <source>
        <strain evidence="3">YMF1.00683</strain>
    </source>
</reference>
<dbReference type="PANTHER" id="PTHR23077">
    <property type="entry name" value="AAA-FAMILY ATPASE"/>
    <property type="match status" value="1"/>
</dbReference>
<feature type="domain" description="ATPase AAA-type core" evidence="2">
    <location>
        <begin position="340"/>
        <end position="460"/>
    </location>
</feature>
<accession>A0AB34FWJ7</accession>
<dbReference type="GO" id="GO:0006508">
    <property type="term" value="P:proteolysis"/>
    <property type="evidence" value="ECO:0007669"/>
    <property type="project" value="UniProtKB-KW"/>
</dbReference>
<dbReference type="AlphaFoldDB" id="A0AB34FWJ7"/>
<keyword evidence="4" id="KW-1185">Reference proteome</keyword>
<organism evidence="3 4">
    <name type="scientific">Purpureocillium lavendulum</name>
    <dbReference type="NCBI Taxonomy" id="1247861"/>
    <lineage>
        <taxon>Eukaryota</taxon>
        <taxon>Fungi</taxon>
        <taxon>Dikarya</taxon>
        <taxon>Ascomycota</taxon>
        <taxon>Pezizomycotina</taxon>
        <taxon>Sordariomycetes</taxon>
        <taxon>Hypocreomycetidae</taxon>
        <taxon>Hypocreales</taxon>
        <taxon>Ophiocordycipitaceae</taxon>
        <taxon>Purpureocillium</taxon>
    </lineage>
</organism>
<keyword evidence="3" id="KW-0378">Hydrolase</keyword>
<evidence type="ECO:0000256" key="1">
    <source>
        <dbReference type="SAM" id="MobiDB-lite"/>
    </source>
</evidence>